<feature type="transmembrane region" description="Helical" evidence="1">
    <location>
        <begin position="48"/>
        <end position="73"/>
    </location>
</feature>
<protein>
    <submittedName>
        <fullName evidence="2">Sugar transporter</fullName>
    </submittedName>
</protein>
<evidence type="ECO:0000313" key="3">
    <source>
        <dbReference type="Proteomes" id="UP000218890"/>
    </source>
</evidence>
<keyword evidence="2" id="KW-0762">Sugar transport</keyword>
<dbReference type="EMBL" id="AP017372">
    <property type="protein sequence ID" value="BAU58212.2"/>
    <property type="molecule type" value="Genomic_DNA"/>
</dbReference>
<keyword evidence="3" id="KW-1185">Reference proteome</keyword>
<organism evidence="2 3">
    <name type="scientific">Halorhodospira halochloris</name>
    <name type="common">Ectothiorhodospira halochloris</name>
    <dbReference type="NCBI Taxonomy" id="1052"/>
    <lineage>
        <taxon>Bacteria</taxon>
        <taxon>Pseudomonadati</taxon>
        <taxon>Pseudomonadota</taxon>
        <taxon>Gammaproteobacteria</taxon>
        <taxon>Chromatiales</taxon>
        <taxon>Ectothiorhodospiraceae</taxon>
        <taxon>Halorhodospira</taxon>
    </lineage>
</organism>
<evidence type="ECO:0000256" key="1">
    <source>
        <dbReference type="SAM" id="Phobius"/>
    </source>
</evidence>
<reference evidence="2" key="1">
    <citation type="submission" date="2016-02" db="EMBL/GenBank/DDBJ databases">
        <title>Halorhodospira halochloris DSM-1059 complete genome, version 2.</title>
        <authorList>
            <person name="Tsukatani Y."/>
        </authorList>
    </citation>
    <scope>NUCLEOTIDE SEQUENCE</scope>
    <source>
        <strain evidence="2">DSM 1059</strain>
    </source>
</reference>
<keyword evidence="1" id="KW-1133">Transmembrane helix</keyword>
<evidence type="ECO:0000313" key="2">
    <source>
        <dbReference type="EMBL" id="BAU58212.2"/>
    </source>
</evidence>
<dbReference type="KEGG" id="hhk:HH1059_15060"/>
<gene>
    <name evidence="2" type="ORF">HH1059_15060</name>
</gene>
<proteinExistence type="predicted"/>
<keyword evidence="1" id="KW-0472">Membrane</keyword>
<keyword evidence="2" id="KW-0813">Transport</keyword>
<dbReference type="Pfam" id="PF13347">
    <property type="entry name" value="MFS_2"/>
    <property type="match status" value="1"/>
</dbReference>
<name>A0A110B5X7_HALHR</name>
<feature type="transmembrane region" description="Helical" evidence="1">
    <location>
        <begin position="85"/>
        <end position="106"/>
    </location>
</feature>
<accession>A0A110B5X7</accession>
<keyword evidence="1" id="KW-0812">Transmembrane</keyword>
<sequence length="131" mass="13771">MLILTALIGFTAGMDWALSAAIQADTVDSESLRNDTARAGFQFGLWLFAGRCALAVAILFAVGVLAITGGSAAITPGADKASNELILITAGLGSAFAKLIAVTQIWNLPLDATKHKEIQEKLRERRQSAAE</sequence>
<dbReference type="AlphaFoldDB" id="A0A110B5X7"/>
<dbReference type="Proteomes" id="UP000218890">
    <property type="component" value="Chromosome"/>
</dbReference>